<dbReference type="Proteomes" id="UP000324222">
    <property type="component" value="Unassembled WGS sequence"/>
</dbReference>
<keyword evidence="2" id="KW-1185">Reference proteome</keyword>
<dbReference type="EMBL" id="VSRR010126560">
    <property type="protein sequence ID" value="MPD01311.1"/>
    <property type="molecule type" value="Genomic_DNA"/>
</dbReference>
<sequence>MKEKGSESV</sequence>
<comment type="caution">
    <text evidence="1">The sequence shown here is derived from an EMBL/GenBank/DDBJ whole genome shotgun (WGS) entry which is preliminary data.</text>
</comment>
<accession>A0A5B7JWM9</accession>
<protein>
    <submittedName>
        <fullName evidence="1">Uncharacterized protein</fullName>
    </submittedName>
</protein>
<proteinExistence type="predicted"/>
<gene>
    <name evidence="1" type="ORF">E2C01_096831</name>
</gene>
<name>A0A5B7JWM9_PORTR</name>
<reference evidence="1 2" key="1">
    <citation type="submission" date="2019-05" db="EMBL/GenBank/DDBJ databases">
        <title>Another draft genome of Portunus trituberculatus and its Hox gene families provides insights of decapod evolution.</title>
        <authorList>
            <person name="Jeong J.-H."/>
            <person name="Song I."/>
            <person name="Kim S."/>
            <person name="Choi T."/>
            <person name="Kim D."/>
            <person name="Ryu S."/>
            <person name="Kim W."/>
        </authorList>
    </citation>
    <scope>NUCLEOTIDE SEQUENCE [LARGE SCALE GENOMIC DNA]</scope>
    <source>
        <tissue evidence="1">Muscle</tissue>
    </source>
</reference>
<organism evidence="1 2">
    <name type="scientific">Portunus trituberculatus</name>
    <name type="common">Swimming crab</name>
    <name type="synonym">Neptunus trituberculatus</name>
    <dbReference type="NCBI Taxonomy" id="210409"/>
    <lineage>
        <taxon>Eukaryota</taxon>
        <taxon>Metazoa</taxon>
        <taxon>Ecdysozoa</taxon>
        <taxon>Arthropoda</taxon>
        <taxon>Crustacea</taxon>
        <taxon>Multicrustacea</taxon>
        <taxon>Malacostraca</taxon>
        <taxon>Eumalacostraca</taxon>
        <taxon>Eucarida</taxon>
        <taxon>Decapoda</taxon>
        <taxon>Pleocyemata</taxon>
        <taxon>Brachyura</taxon>
        <taxon>Eubrachyura</taxon>
        <taxon>Portunoidea</taxon>
        <taxon>Portunidae</taxon>
        <taxon>Portuninae</taxon>
        <taxon>Portunus</taxon>
    </lineage>
</organism>
<evidence type="ECO:0000313" key="1">
    <source>
        <dbReference type="EMBL" id="MPD01311.1"/>
    </source>
</evidence>
<evidence type="ECO:0000313" key="2">
    <source>
        <dbReference type="Proteomes" id="UP000324222"/>
    </source>
</evidence>